<protein>
    <submittedName>
        <fullName evidence="1">Uncharacterized protein</fullName>
    </submittedName>
</protein>
<keyword evidence="2" id="KW-1185">Reference proteome</keyword>
<evidence type="ECO:0000313" key="1">
    <source>
        <dbReference type="EMBL" id="TSE09828.1"/>
    </source>
</evidence>
<dbReference type="EMBL" id="VLNR01000011">
    <property type="protein sequence ID" value="TSE09828.1"/>
    <property type="molecule type" value="Genomic_DNA"/>
</dbReference>
<dbReference type="RefSeq" id="WP_143916005.1">
    <property type="nucleotide sequence ID" value="NZ_CANLFO010000001.1"/>
</dbReference>
<organism evidence="1 2">
    <name type="scientific">Aquimarina algiphila</name>
    <dbReference type="NCBI Taxonomy" id="2047982"/>
    <lineage>
        <taxon>Bacteria</taxon>
        <taxon>Pseudomonadati</taxon>
        <taxon>Bacteroidota</taxon>
        <taxon>Flavobacteriia</taxon>
        <taxon>Flavobacteriales</taxon>
        <taxon>Flavobacteriaceae</taxon>
        <taxon>Aquimarina</taxon>
    </lineage>
</organism>
<gene>
    <name evidence="1" type="ORF">FOF46_07375</name>
</gene>
<evidence type="ECO:0000313" key="2">
    <source>
        <dbReference type="Proteomes" id="UP000318833"/>
    </source>
</evidence>
<sequence>MKYQKFFSITIEHSYFTGETADLVLTPVVETEELLKRRGLLLKKTTTGIRCLVGIDKENTDFSEKIQNDVFAFYIFPTSDTVREFTDMSTVEEGKMMLFTNEKLHKKQVGLVASAIDQEGTCQGFPALAKVEIKGSEMQLEEDSMSFTYQIQFAAKAIQWKYYFISNTDDPNITLESRDEQISFNEMIISENTTDQIVTSLRLNFPNTQIKAFESKDLVPYSNKPIKNIKLIKNGDVLMSHLPNPKEEQNGIQIIKIK</sequence>
<accession>A0A554VNA1</accession>
<dbReference type="AlphaFoldDB" id="A0A554VNA1"/>
<proteinExistence type="predicted"/>
<comment type="caution">
    <text evidence="1">The sequence shown here is derived from an EMBL/GenBank/DDBJ whole genome shotgun (WGS) entry which is preliminary data.</text>
</comment>
<reference evidence="1 2" key="1">
    <citation type="submission" date="2019-07" db="EMBL/GenBank/DDBJ databases">
        <title>The draft genome sequence of Aquimarina algiphila M91.</title>
        <authorList>
            <person name="Meng X."/>
        </authorList>
    </citation>
    <scope>NUCLEOTIDE SEQUENCE [LARGE SCALE GENOMIC DNA]</scope>
    <source>
        <strain evidence="1 2">M91</strain>
    </source>
</reference>
<dbReference type="OrthoDB" id="1403943at2"/>
<name>A0A554VNA1_9FLAO</name>
<dbReference type="Proteomes" id="UP000318833">
    <property type="component" value="Unassembled WGS sequence"/>
</dbReference>